<evidence type="ECO:0000313" key="4">
    <source>
        <dbReference type="EMBL" id="BAH73599.1"/>
    </source>
</evidence>
<protein>
    <recommendedName>
        <fullName evidence="6">DNA repair photolyase</fullName>
    </recommendedName>
</protein>
<keyword evidence="2" id="KW-0408">Iron</keyword>
<dbReference type="GO" id="GO:0051536">
    <property type="term" value="F:iron-sulfur cluster binding"/>
    <property type="evidence" value="ECO:0007669"/>
    <property type="project" value="UniProtKB-KW"/>
</dbReference>
<sequence>MIMGKVQEFQRSVGVTKSEEFNKKQLATHAINGGLICGHGCAYCSTPSLLRTHALFRDMGISSFQYFAEGGSVVDPWTAIRVGRQIGSLTENDMVMISTITDCWSPEAQKHNLGRKILEQVLINSKCKVRVLTKNAAVQNDFDIIKQFGDRIRIGLSITSPISKENIIKLIEPNASLMSERIDAMKKAHSLGIKTFGMICPVLPGIGNDPESYKQMLSAVLECDPEAIWTEPLNPRGPGITRCMEILDKNNHSNIAAHFDIIRNSTLHMDYVENLINMATNIAKEMNCIDKLKILVYSNGDGYRVDDQAVIWLK</sequence>
<evidence type="ECO:0008006" key="6">
    <source>
        <dbReference type="Google" id="ProtNLM"/>
    </source>
</evidence>
<dbReference type="EMBL" id="AP010904">
    <property type="protein sequence ID" value="BAH73599.1"/>
    <property type="molecule type" value="Genomic_DNA"/>
</dbReference>
<dbReference type="Proteomes" id="UP000009071">
    <property type="component" value="Chromosome"/>
</dbReference>
<dbReference type="GO" id="GO:0046872">
    <property type="term" value="F:metal ion binding"/>
    <property type="evidence" value="ECO:0007669"/>
    <property type="project" value="UniProtKB-KW"/>
</dbReference>
<dbReference type="SFLD" id="SFLDS00029">
    <property type="entry name" value="Radical_SAM"/>
    <property type="match status" value="1"/>
</dbReference>
<dbReference type="KEGG" id="dma:DMR_01080"/>
<proteinExistence type="predicted"/>
<dbReference type="InterPro" id="IPR040086">
    <property type="entry name" value="MJ0683-like"/>
</dbReference>
<evidence type="ECO:0000256" key="2">
    <source>
        <dbReference type="ARBA" id="ARBA00023004"/>
    </source>
</evidence>
<evidence type="ECO:0000256" key="3">
    <source>
        <dbReference type="ARBA" id="ARBA00023014"/>
    </source>
</evidence>
<dbReference type="GO" id="GO:0003824">
    <property type="term" value="F:catalytic activity"/>
    <property type="evidence" value="ECO:0007669"/>
    <property type="project" value="InterPro"/>
</dbReference>
<reference evidence="4 5" key="1">
    <citation type="journal article" date="2009" name="Genome Res.">
        <title>Whole genome sequence of Desulfovibrio magneticus strain RS-1 revealed common gene clusters in magnetotactic bacteria.</title>
        <authorList>
            <person name="Nakazawa H."/>
            <person name="Arakaki A."/>
            <person name="Narita-Yamada S."/>
            <person name="Yashiro I."/>
            <person name="Jinno K."/>
            <person name="Aoki N."/>
            <person name="Tsuruyama A."/>
            <person name="Okamura Y."/>
            <person name="Tanikawa S."/>
            <person name="Fujita N."/>
            <person name="Takeyama H."/>
            <person name="Matsunaga T."/>
        </authorList>
    </citation>
    <scope>NUCLEOTIDE SEQUENCE [LARGE SCALE GENOMIC DNA]</scope>
    <source>
        <strain evidence="5">ATCC 700980 / DSM 13731 / RS-1</strain>
    </source>
</reference>
<dbReference type="InterPro" id="IPR007197">
    <property type="entry name" value="rSAM"/>
</dbReference>
<keyword evidence="3" id="KW-0411">Iron-sulfur</keyword>
<organism evidence="4 5">
    <name type="scientific">Solidesulfovibrio magneticus (strain ATCC 700980 / DSM 13731 / RS-1)</name>
    <name type="common">Desulfovibrio magneticus</name>
    <dbReference type="NCBI Taxonomy" id="573370"/>
    <lineage>
        <taxon>Bacteria</taxon>
        <taxon>Pseudomonadati</taxon>
        <taxon>Thermodesulfobacteriota</taxon>
        <taxon>Desulfovibrionia</taxon>
        <taxon>Desulfovibrionales</taxon>
        <taxon>Desulfovibrionaceae</taxon>
        <taxon>Solidesulfovibrio</taxon>
    </lineage>
</organism>
<dbReference type="PANTHER" id="PTHR43432">
    <property type="entry name" value="SLR0285 PROTEIN"/>
    <property type="match status" value="1"/>
</dbReference>
<keyword evidence="1" id="KW-0479">Metal-binding</keyword>
<dbReference type="Gene3D" id="3.80.30.30">
    <property type="match status" value="1"/>
</dbReference>
<evidence type="ECO:0000256" key="1">
    <source>
        <dbReference type="ARBA" id="ARBA00022723"/>
    </source>
</evidence>
<dbReference type="eggNOG" id="COG1533">
    <property type="taxonomic scope" value="Bacteria"/>
</dbReference>
<evidence type="ECO:0000313" key="5">
    <source>
        <dbReference type="Proteomes" id="UP000009071"/>
    </source>
</evidence>
<keyword evidence="5" id="KW-1185">Reference proteome</keyword>
<dbReference type="SFLD" id="SFLDG01084">
    <property type="entry name" value="Uncharacterised_Radical_SAM_Su"/>
    <property type="match status" value="1"/>
</dbReference>
<dbReference type="HOGENOM" id="CLU_053465_0_0_7"/>
<name>C4XTT4_SOLM1</name>
<dbReference type="PANTHER" id="PTHR43432:SF6">
    <property type="entry name" value="RADICAL SAM CORE DOMAIN-CONTAINING PROTEIN"/>
    <property type="match status" value="1"/>
</dbReference>
<accession>C4XTT4</accession>
<dbReference type="AlphaFoldDB" id="C4XTT4"/>
<gene>
    <name evidence="4" type="ordered locus">DMR_01080</name>
</gene>